<name>A0A7S3L7A5_9STRA</name>
<reference evidence="3" key="1">
    <citation type="submission" date="2021-01" db="EMBL/GenBank/DDBJ databases">
        <authorList>
            <person name="Corre E."/>
            <person name="Pelletier E."/>
            <person name="Niang G."/>
            <person name="Scheremetjew M."/>
            <person name="Finn R."/>
            <person name="Kale V."/>
            <person name="Holt S."/>
            <person name="Cochrane G."/>
            <person name="Meng A."/>
            <person name="Brown T."/>
            <person name="Cohen L."/>
        </authorList>
    </citation>
    <scope>NUCLEOTIDE SEQUENCE</scope>
    <source>
        <strain evidence="3">CCMP127</strain>
    </source>
</reference>
<sequence length="260" mass="29212">MNDDDYIAVLREELDEITAELEQARAYREKRRKLVEVLKEERKALETQKEERIKRSEVLLRLEGLEEKYEKLKKERKLALSQVTIAVKSCNRLLIATGRPPLDEPLQGRVLPKDELRKKKKEDDEASLSKSLPALSFVSPMVMSPAGVNGSSVSQHSKIATILSHSCHSAASIKNCNASESKVALNSILRKKTAASPVCPKKLAGRSKRRPGSQKHSKTKFKEEKADEEEKKHVKIDGDGDMTNFLDAIGYYSPSEEGEE</sequence>
<protein>
    <submittedName>
        <fullName evidence="3">Uncharacterized protein</fullName>
    </submittedName>
</protein>
<feature type="compositionally biased region" description="Basic and acidic residues" evidence="2">
    <location>
        <begin position="220"/>
        <end position="238"/>
    </location>
</feature>
<accession>A0A7S3L7A5</accession>
<dbReference type="AlphaFoldDB" id="A0A7S3L7A5"/>
<feature type="compositionally biased region" description="Basic residues" evidence="2">
    <location>
        <begin position="203"/>
        <end position="219"/>
    </location>
</feature>
<feature type="region of interest" description="Disordered" evidence="2">
    <location>
        <begin position="197"/>
        <end position="244"/>
    </location>
</feature>
<organism evidence="3">
    <name type="scientific">Amphora coffeiformis</name>
    <dbReference type="NCBI Taxonomy" id="265554"/>
    <lineage>
        <taxon>Eukaryota</taxon>
        <taxon>Sar</taxon>
        <taxon>Stramenopiles</taxon>
        <taxon>Ochrophyta</taxon>
        <taxon>Bacillariophyta</taxon>
        <taxon>Bacillariophyceae</taxon>
        <taxon>Bacillariophycidae</taxon>
        <taxon>Thalassiophysales</taxon>
        <taxon>Catenulaceae</taxon>
        <taxon>Amphora</taxon>
    </lineage>
</organism>
<keyword evidence="1" id="KW-0175">Coiled coil</keyword>
<proteinExistence type="predicted"/>
<evidence type="ECO:0000256" key="2">
    <source>
        <dbReference type="SAM" id="MobiDB-lite"/>
    </source>
</evidence>
<evidence type="ECO:0000256" key="1">
    <source>
        <dbReference type="SAM" id="Coils"/>
    </source>
</evidence>
<evidence type="ECO:0000313" key="3">
    <source>
        <dbReference type="EMBL" id="CAE0413889.1"/>
    </source>
</evidence>
<feature type="coiled-coil region" evidence="1">
    <location>
        <begin position="7"/>
        <end position="82"/>
    </location>
</feature>
<dbReference type="EMBL" id="HBIM01013814">
    <property type="protein sequence ID" value="CAE0413889.1"/>
    <property type="molecule type" value="Transcribed_RNA"/>
</dbReference>
<gene>
    <name evidence="3" type="ORF">ACOF00016_LOCUS11132</name>
</gene>